<reference evidence="2 3" key="1">
    <citation type="submission" date="2021-03" db="EMBL/GenBank/DDBJ databases">
        <title>novel species in genus Cellulomonas.</title>
        <authorList>
            <person name="Zhang G."/>
        </authorList>
    </citation>
    <scope>NUCLEOTIDE SEQUENCE [LARGE SCALE GENOMIC DNA]</scope>
    <source>
        <strain evidence="3">zg-ZUI188</strain>
    </source>
</reference>
<gene>
    <name evidence="2" type="ORF">J4035_13365</name>
</gene>
<dbReference type="EMBL" id="JAGFBM010000007">
    <property type="protein sequence ID" value="MBO3085628.1"/>
    <property type="molecule type" value="Genomic_DNA"/>
</dbReference>
<dbReference type="Gene3D" id="3.20.20.140">
    <property type="entry name" value="Metal-dependent hydrolases"/>
    <property type="match status" value="1"/>
</dbReference>
<dbReference type="InterPro" id="IPR003141">
    <property type="entry name" value="Pol/His_phosphatase_N"/>
</dbReference>
<dbReference type="InterPro" id="IPR050243">
    <property type="entry name" value="PHP_phosphatase"/>
</dbReference>
<sequence>MSRRGAAQQQADAVAALRRIAFLLERAQASRYRAEAFRGAARSIERQDEQRLAALAASGSLTDLPSVGARTADVVAHVLRDQPVEYLDELEQQYASAGASLDAGAAALRERLRGDLHSHTEASDGATPIQEMVLAALELGHEYLAITDHSPRLTVANGLSAARLRAQLDQVAALNRAVGPFRVLSGIECDILEDGGLDQDPDLLDELDVVVASVHSKLRMESGPMTRRMIAAVSNPRTDVLGHCTGRQVAGKSRPPSEFDARAVFDACAEHGVAVEINCRPDRLDPPHELLAIAIDAGCDFSIDTDAHAPGQLDWLAAGCARAAQHDLDPARVITTWPVEDLLARTHR</sequence>
<organism evidence="2 3">
    <name type="scientific">Cellulomonas fengjieae</name>
    <dbReference type="NCBI Taxonomy" id="2819978"/>
    <lineage>
        <taxon>Bacteria</taxon>
        <taxon>Bacillati</taxon>
        <taxon>Actinomycetota</taxon>
        <taxon>Actinomycetes</taxon>
        <taxon>Micrococcales</taxon>
        <taxon>Cellulomonadaceae</taxon>
        <taxon>Cellulomonas</taxon>
    </lineage>
</organism>
<comment type="caution">
    <text evidence="2">The sequence shown here is derived from an EMBL/GenBank/DDBJ whole genome shotgun (WGS) entry which is preliminary data.</text>
</comment>
<proteinExistence type="predicted"/>
<accession>A0ABS3SIQ4</accession>
<dbReference type="InterPro" id="IPR016195">
    <property type="entry name" value="Pol/histidinol_Pase-like"/>
</dbReference>
<dbReference type="Pfam" id="PF14716">
    <property type="entry name" value="HHH_8"/>
    <property type="match status" value="1"/>
</dbReference>
<dbReference type="SUPFAM" id="SSF89550">
    <property type="entry name" value="PHP domain-like"/>
    <property type="match status" value="1"/>
</dbReference>
<feature type="domain" description="Polymerase/histidinol phosphatase N-terminal" evidence="1">
    <location>
        <begin position="114"/>
        <end position="193"/>
    </location>
</feature>
<dbReference type="SMART" id="SM00481">
    <property type="entry name" value="POLIIIAc"/>
    <property type="match status" value="1"/>
</dbReference>
<name>A0ABS3SIQ4_9CELL</name>
<protein>
    <submittedName>
        <fullName evidence="2">PHP domain-containing protein</fullName>
    </submittedName>
</protein>
<dbReference type="CDD" id="cd07436">
    <property type="entry name" value="PHP_PolX"/>
    <property type="match status" value="1"/>
</dbReference>
<dbReference type="Proteomes" id="UP000678317">
    <property type="component" value="Unassembled WGS sequence"/>
</dbReference>
<dbReference type="Pfam" id="PF02811">
    <property type="entry name" value="PHP"/>
    <property type="match status" value="1"/>
</dbReference>
<evidence type="ECO:0000313" key="2">
    <source>
        <dbReference type="EMBL" id="MBO3085628.1"/>
    </source>
</evidence>
<dbReference type="InterPro" id="IPR010996">
    <property type="entry name" value="HHH_MUS81"/>
</dbReference>
<evidence type="ECO:0000259" key="1">
    <source>
        <dbReference type="SMART" id="SM00481"/>
    </source>
</evidence>
<evidence type="ECO:0000313" key="3">
    <source>
        <dbReference type="Proteomes" id="UP000678317"/>
    </source>
</evidence>
<dbReference type="Gene3D" id="1.10.150.110">
    <property type="entry name" value="DNA polymerase beta, N-terminal domain-like"/>
    <property type="match status" value="1"/>
</dbReference>
<dbReference type="PANTHER" id="PTHR36928:SF1">
    <property type="entry name" value="PHOSPHATASE YCDX-RELATED"/>
    <property type="match status" value="1"/>
</dbReference>
<dbReference type="InterPro" id="IPR047967">
    <property type="entry name" value="PolX_PHP"/>
</dbReference>
<dbReference type="SUPFAM" id="SSF47802">
    <property type="entry name" value="DNA polymerase beta, N-terminal domain-like"/>
    <property type="match status" value="1"/>
</dbReference>
<dbReference type="InterPro" id="IPR004013">
    <property type="entry name" value="PHP_dom"/>
</dbReference>
<dbReference type="PANTHER" id="PTHR36928">
    <property type="entry name" value="PHOSPHATASE YCDX-RELATED"/>
    <property type="match status" value="1"/>
</dbReference>
<dbReference type="InterPro" id="IPR027421">
    <property type="entry name" value="DNA_pol_lamdba_lyase_dom_sf"/>
</dbReference>
<dbReference type="NCBIfam" id="NF005928">
    <property type="entry name" value="PRK07945.1"/>
    <property type="match status" value="1"/>
</dbReference>
<keyword evidence="3" id="KW-1185">Reference proteome</keyword>